<reference evidence="1" key="1">
    <citation type="journal article" date="2014" name="Front. Microbiol.">
        <title>High frequency of phylogenetically diverse reductive dehalogenase-homologous genes in deep subseafloor sedimentary metagenomes.</title>
        <authorList>
            <person name="Kawai M."/>
            <person name="Futagami T."/>
            <person name="Toyoda A."/>
            <person name="Takaki Y."/>
            <person name="Nishi S."/>
            <person name="Hori S."/>
            <person name="Arai W."/>
            <person name="Tsubouchi T."/>
            <person name="Morono Y."/>
            <person name="Uchiyama I."/>
            <person name="Ito T."/>
            <person name="Fujiyama A."/>
            <person name="Inagaki F."/>
            <person name="Takami H."/>
        </authorList>
    </citation>
    <scope>NUCLEOTIDE SEQUENCE</scope>
    <source>
        <strain evidence="1">Expedition CK06-06</strain>
    </source>
</reference>
<organism evidence="1">
    <name type="scientific">marine sediment metagenome</name>
    <dbReference type="NCBI Taxonomy" id="412755"/>
    <lineage>
        <taxon>unclassified sequences</taxon>
        <taxon>metagenomes</taxon>
        <taxon>ecological metagenomes</taxon>
    </lineage>
</organism>
<sequence length="52" mass="6105">MRYNIGNIYVINGDPSNIKLTYLEDVYLAERLFQLRNVNIDNLDVKRKNSTS</sequence>
<gene>
    <name evidence="1" type="ORF">S03H2_56707</name>
</gene>
<dbReference type="EMBL" id="BARU01036298">
    <property type="protein sequence ID" value="GAH89096.1"/>
    <property type="molecule type" value="Genomic_DNA"/>
</dbReference>
<proteinExistence type="predicted"/>
<comment type="caution">
    <text evidence="1">The sequence shown here is derived from an EMBL/GenBank/DDBJ whole genome shotgun (WGS) entry which is preliminary data.</text>
</comment>
<accession>X1J342</accession>
<protein>
    <recommendedName>
        <fullName evidence="2">2-C-methyl-D-erythritol 4-phosphate cytidylyltransferase</fullName>
    </recommendedName>
</protein>
<evidence type="ECO:0008006" key="2">
    <source>
        <dbReference type="Google" id="ProtNLM"/>
    </source>
</evidence>
<name>X1J342_9ZZZZ</name>
<dbReference type="AlphaFoldDB" id="X1J342"/>
<evidence type="ECO:0000313" key="1">
    <source>
        <dbReference type="EMBL" id="GAH89096.1"/>
    </source>
</evidence>